<keyword evidence="10" id="KW-1185">Reference proteome</keyword>
<sequence>MELRHLRYFLAVAEELHFGRAARRLRIASPSLSQQIKALERDLQAQLFERDRRSVVLTSIGMAVLPAVQALIEQADRLHLTAVGLSDSQPLRLGYANWLPADLSQQTAGVAPVYVDSWVLPSHIQAARVASGGIDLAICWLQTPDLDAYGLKACPIRAERLVAVSNGANSSAVDIRDLVVLVDADACGWLSWNRYAEQLAAAKGAEIVRITDGGICGPMFFHHVRRLGRPVLKSPIDGINAVPPDLVQRPILPPEPFWTWSLVWRGTDQNGRLHAVIDVLRASSAPLDLATAWVPLNDLYRLRGSVSFSKDT</sequence>
<protein>
    <recommendedName>
        <fullName evidence="6">Probable hydrogen peroxide-inducible genes activator</fullName>
    </recommendedName>
</protein>
<dbReference type="PRINTS" id="PR00039">
    <property type="entry name" value="HTHLYSR"/>
</dbReference>
<feature type="domain" description="HTH lysR-type" evidence="8">
    <location>
        <begin position="1"/>
        <end position="58"/>
    </location>
</feature>
<evidence type="ECO:0000259" key="8">
    <source>
        <dbReference type="PROSITE" id="PS50931"/>
    </source>
</evidence>
<evidence type="ECO:0000313" key="9">
    <source>
        <dbReference type="EMBL" id="ORJ57834.1"/>
    </source>
</evidence>
<evidence type="ECO:0000256" key="1">
    <source>
        <dbReference type="ARBA" id="ARBA00009437"/>
    </source>
</evidence>
<name>A0A1X0XY91_MYCSI</name>
<dbReference type="InterPro" id="IPR000847">
    <property type="entry name" value="LysR_HTH_N"/>
</dbReference>
<dbReference type="Gene3D" id="1.10.10.10">
    <property type="entry name" value="Winged helix-like DNA-binding domain superfamily/Winged helix DNA-binding domain"/>
    <property type="match status" value="1"/>
</dbReference>
<dbReference type="InterPro" id="IPR036388">
    <property type="entry name" value="WH-like_DNA-bd_sf"/>
</dbReference>
<dbReference type="FunFam" id="1.10.10.10:FF:000001">
    <property type="entry name" value="LysR family transcriptional regulator"/>
    <property type="match status" value="1"/>
</dbReference>
<dbReference type="AlphaFoldDB" id="A0A1X0XY91"/>
<dbReference type="PANTHER" id="PTHR30346">
    <property type="entry name" value="TRANSCRIPTIONAL DUAL REGULATOR HCAR-RELATED"/>
    <property type="match status" value="1"/>
</dbReference>
<proteinExistence type="inferred from homology"/>
<reference evidence="9 10" key="1">
    <citation type="submission" date="2017-03" db="EMBL/GenBank/DDBJ databases">
        <title>Genomic insights into Mycobacterium simiae human colonization.</title>
        <authorList>
            <person name="Steffani J.L."/>
            <person name="Brunck M.E."/>
            <person name="Cruz E."/>
            <person name="Montiel R."/>
            <person name="Barona F."/>
        </authorList>
    </citation>
    <scope>NUCLEOTIDE SEQUENCE [LARGE SCALE GENOMIC DNA]</scope>
    <source>
        <strain evidence="9 10">MsiGto</strain>
    </source>
</reference>
<organism evidence="9 10">
    <name type="scientific">Mycobacterium simiae</name>
    <name type="common">Mycobacterium habana</name>
    <dbReference type="NCBI Taxonomy" id="1784"/>
    <lineage>
        <taxon>Bacteria</taxon>
        <taxon>Bacillati</taxon>
        <taxon>Actinomycetota</taxon>
        <taxon>Actinomycetes</taxon>
        <taxon>Mycobacteriales</taxon>
        <taxon>Mycobacteriaceae</taxon>
        <taxon>Mycobacterium</taxon>
        <taxon>Mycobacterium simiae complex</taxon>
    </lineage>
</organism>
<keyword evidence="3" id="KW-0238">DNA-binding</keyword>
<comment type="caution">
    <text evidence="9">The sequence shown here is derived from an EMBL/GenBank/DDBJ whole genome shotgun (WGS) entry which is preliminary data.</text>
</comment>
<evidence type="ECO:0000313" key="10">
    <source>
        <dbReference type="Proteomes" id="UP000193040"/>
    </source>
</evidence>
<gene>
    <name evidence="9" type="ORF">B5M45_19720</name>
</gene>
<keyword evidence="5" id="KW-0804">Transcription</keyword>
<dbReference type="PANTHER" id="PTHR30346:SF0">
    <property type="entry name" value="HCA OPERON TRANSCRIPTIONAL ACTIVATOR HCAR"/>
    <property type="match status" value="1"/>
</dbReference>
<comment type="similarity">
    <text evidence="1">Belongs to the LysR transcriptional regulatory family.</text>
</comment>
<evidence type="ECO:0000256" key="5">
    <source>
        <dbReference type="ARBA" id="ARBA00023163"/>
    </source>
</evidence>
<evidence type="ECO:0000256" key="7">
    <source>
        <dbReference type="ARBA" id="ARBA00056658"/>
    </source>
</evidence>
<dbReference type="GO" id="GO:0003677">
    <property type="term" value="F:DNA binding"/>
    <property type="evidence" value="ECO:0007669"/>
    <property type="project" value="UniProtKB-KW"/>
</dbReference>
<dbReference type="Proteomes" id="UP000193040">
    <property type="component" value="Unassembled WGS sequence"/>
</dbReference>
<dbReference type="InterPro" id="IPR036390">
    <property type="entry name" value="WH_DNA-bd_sf"/>
</dbReference>
<keyword evidence="2" id="KW-0805">Transcription regulation</keyword>
<dbReference type="RefSeq" id="WP_084952377.1">
    <property type="nucleotide sequence ID" value="NZ_MZZM01000025.1"/>
</dbReference>
<evidence type="ECO:0000256" key="6">
    <source>
        <dbReference type="ARBA" id="ARBA00040885"/>
    </source>
</evidence>
<dbReference type="EMBL" id="MZZM01000025">
    <property type="protein sequence ID" value="ORJ57834.1"/>
    <property type="molecule type" value="Genomic_DNA"/>
</dbReference>
<accession>A0A1X0XY91</accession>
<evidence type="ECO:0000256" key="2">
    <source>
        <dbReference type="ARBA" id="ARBA00023015"/>
    </source>
</evidence>
<keyword evidence="4" id="KW-0010">Activator</keyword>
<dbReference type="GO" id="GO:0003700">
    <property type="term" value="F:DNA-binding transcription factor activity"/>
    <property type="evidence" value="ECO:0007669"/>
    <property type="project" value="InterPro"/>
</dbReference>
<comment type="function">
    <text evidence="7">Required for the induction the katG gene for catalase. Involved in the response to hydrogen peroxide.</text>
</comment>
<evidence type="ECO:0000256" key="3">
    <source>
        <dbReference type="ARBA" id="ARBA00023125"/>
    </source>
</evidence>
<dbReference type="Pfam" id="PF00126">
    <property type="entry name" value="HTH_1"/>
    <property type="match status" value="1"/>
</dbReference>
<dbReference type="PROSITE" id="PS50931">
    <property type="entry name" value="HTH_LYSR"/>
    <property type="match status" value="1"/>
</dbReference>
<dbReference type="SUPFAM" id="SSF53850">
    <property type="entry name" value="Periplasmic binding protein-like II"/>
    <property type="match status" value="1"/>
</dbReference>
<dbReference type="GO" id="GO:0032993">
    <property type="term" value="C:protein-DNA complex"/>
    <property type="evidence" value="ECO:0007669"/>
    <property type="project" value="TreeGrafter"/>
</dbReference>
<dbReference type="SUPFAM" id="SSF46785">
    <property type="entry name" value="Winged helix' DNA-binding domain"/>
    <property type="match status" value="1"/>
</dbReference>
<evidence type="ECO:0000256" key="4">
    <source>
        <dbReference type="ARBA" id="ARBA00023159"/>
    </source>
</evidence>